<dbReference type="AlphaFoldDB" id="A0A5B7J4F0"/>
<evidence type="ECO:0000313" key="1">
    <source>
        <dbReference type="EMBL" id="MPC92681.1"/>
    </source>
</evidence>
<sequence length="55" mass="6142">MDEGRREEAIGDFNRFVDTVSSLVVPPHKELHLAMQSLRHLVACRGTIITAPAKK</sequence>
<evidence type="ECO:0000313" key="2">
    <source>
        <dbReference type="Proteomes" id="UP000324222"/>
    </source>
</evidence>
<comment type="caution">
    <text evidence="1">The sequence shown here is derived from an EMBL/GenBank/DDBJ whole genome shotgun (WGS) entry which is preliminary data.</text>
</comment>
<dbReference type="Proteomes" id="UP000324222">
    <property type="component" value="Unassembled WGS sequence"/>
</dbReference>
<reference evidence="1 2" key="1">
    <citation type="submission" date="2019-05" db="EMBL/GenBank/DDBJ databases">
        <title>Another draft genome of Portunus trituberculatus and its Hox gene families provides insights of decapod evolution.</title>
        <authorList>
            <person name="Jeong J.-H."/>
            <person name="Song I."/>
            <person name="Kim S."/>
            <person name="Choi T."/>
            <person name="Kim D."/>
            <person name="Ryu S."/>
            <person name="Kim W."/>
        </authorList>
    </citation>
    <scope>NUCLEOTIDE SEQUENCE [LARGE SCALE GENOMIC DNA]</scope>
    <source>
        <tissue evidence="1">Muscle</tissue>
    </source>
</reference>
<gene>
    <name evidence="1" type="ORF">E2C01_087785</name>
</gene>
<dbReference type="OrthoDB" id="6343483at2759"/>
<keyword evidence="2" id="KW-1185">Reference proteome</keyword>
<accession>A0A5B7J4F0</accession>
<dbReference type="EMBL" id="VSRR010092137">
    <property type="protein sequence ID" value="MPC92681.1"/>
    <property type="molecule type" value="Genomic_DNA"/>
</dbReference>
<organism evidence="1 2">
    <name type="scientific">Portunus trituberculatus</name>
    <name type="common">Swimming crab</name>
    <name type="synonym">Neptunus trituberculatus</name>
    <dbReference type="NCBI Taxonomy" id="210409"/>
    <lineage>
        <taxon>Eukaryota</taxon>
        <taxon>Metazoa</taxon>
        <taxon>Ecdysozoa</taxon>
        <taxon>Arthropoda</taxon>
        <taxon>Crustacea</taxon>
        <taxon>Multicrustacea</taxon>
        <taxon>Malacostraca</taxon>
        <taxon>Eumalacostraca</taxon>
        <taxon>Eucarida</taxon>
        <taxon>Decapoda</taxon>
        <taxon>Pleocyemata</taxon>
        <taxon>Brachyura</taxon>
        <taxon>Eubrachyura</taxon>
        <taxon>Portunoidea</taxon>
        <taxon>Portunidae</taxon>
        <taxon>Portuninae</taxon>
        <taxon>Portunus</taxon>
    </lineage>
</organism>
<protein>
    <submittedName>
        <fullName evidence="1">Uncharacterized protein</fullName>
    </submittedName>
</protein>
<proteinExistence type="predicted"/>
<name>A0A5B7J4F0_PORTR</name>